<protein>
    <recommendedName>
        <fullName evidence="2">Cyclic nucleotide-binding domain-containing protein</fullName>
    </recommendedName>
</protein>
<dbReference type="InterPro" id="IPR018490">
    <property type="entry name" value="cNMP-bd_dom_sf"/>
</dbReference>
<dbReference type="AlphaFoldDB" id="A0AAU9WTG0"/>
<dbReference type="InterPro" id="IPR018488">
    <property type="entry name" value="cNMP-bd_CS"/>
</dbReference>
<dbReference type="CDD" id="cd00038">
    <property type="entry name" value="CAP_ED"/>
    <property type="match status" value="1"/>
</dbReference>
<dbReference type="SMART" id="SM00100">
    <property type="entry name" value="cNMP"/>
    <property type="match status" value="1"/>
</dbReference>
<feature type="compositionally biased region" description="Basic and acidic residues" evidence="1">
    <location>
        <begin position="169"/>
        <end position="179"/>
    </location>
</feature>
<feature type="compositionally biased region" description="Polar residues" evidence="1">
    <location>
        <begin position="157"/>
        <end position="166"/>
    </location>
</feature>
<reference evidence="3 4" key="1">
    <citation type="submission" date="2022-05" db="EMBL/GenBank/DDBJ databases">
        <authorList>
            <consortium name="Genoscope - CEA"/>
            <person name="William W."/>
        </authorList>
    </citation>
    <scope>NUCLEOTIDE SEQUENCE [LARGE SCALE GENOMIC DNA]</scope>
</reference>
<dbReference type="SUPFAM" id="SSF51206">
    <property type="entry name" value="cAMP-binding domain-like"/>
    <property type="match status" value="2"/>
</dbReference>
<dbReference type="InterPro" id="IPR014710">
    <property type="entry name" value="RmlC-like_jellyroll"/>
</dbReference>
<evidence type="ECO:0000313" key="4">
    <source>
        <dbReference type="Proteomes" id="UP001159428"/>
    </source>
</evidence>
<evidence type="ECO:0000256" key="1">
    <source>
        <dbReference type="SAM" id="MobiDB-lite"/>
    </source>
</evidence>
<dbReference type="PROSITE" id="PS50042">
    <property type="entry name" value="CNMP_BINDING_3"/>
    <property type="match status" value="1"/>
</dbReference>
<feature type="compositionally biased region" description="Basic and acidic residues" evidence="1">
    <location>
        <begin position="20"/>
        <end position="49"/>
    </location>
</feature>
<gene>
    <name evidence="3" type="ORF">PMEA_00012085</name>
</gene>
<keyword evidence="4" id="KW-1185">Reference proteome</keyword>
<dbReference type="PANTHER" id="PTHR23011">
    <property type="entry name" value="CYCLIC NUCLEOTIDE-BINDING DOMAIN CONTAINING PROTEIN"/>
    <property type="match status" value="1"/>
</dbReference>
<dbReference type="Pfam" id="PF00027">
    <property type="entry name" value="cNMP_binding"/>
    <property type="match status" value="1"/>
</dbReference>
<evidence type="ECO:0000313" key="3">
    <source>
        <dbReference type="EMBL" id="CAH3125375.1"/>
    </source>
</evidence>
<dbReference type="Proteomes" id="UP001159428">
    <property type="component" value="Unassembled WGS sequence"/>
</dbReference>
<feature type="region of interest" description="Disordered" evidence="1">
    <location>
        <begin position="1"/>
        <end position="49"/>
    </location>
</feature>
<comment type="caution">
    <text evidence="3">The sequence shown here is derived from an EMBL/GenBank/DDBJ whole genome shotgun (WGS) entry which is preliminary data.</text>
</comment>
<feature type="compositionally biased region" description="Polar residues" evidence="1">
    <location>
        <begin position="180"/>
        <end position="189"/>
    </location>
</feature>
<feature type="region of interest" description="Disordered" evidence="1">
    <location>
        <begin position="759"/>
        <end position="796"/>
    </location>
</feature>
<accession>A0AAU9WTG0</accession>
<dbReference type="Gene3D" id="2.60.120.10">
    <property type="entry name" value="Jelly Rolls"/>
    <property type="match status" value="1"/>
</dbReference>
<dbReference type="PANTHER" id="PTHR23011:SF28">
    <property type="entry name" value="CYCLIC NUCLEOTIDE-BINDING DOMAIN CONTAINING PROTEIN"/>
    <property type="match status" value="1"/>
</dbReference>
<dbReference type="PROSITE" id="PS00889">
    <property type="entry name" value="CNMP_BINDING_2"/>
    <property type="match status" value="1"/>
</dbReference>
<feature type="domain" description="Cyclic nucleotide-binding" evidence="2">
    <location>
        <begin position="476"/>
        <end position="601"/>
    </location>
</feature>
<feature type="region of interest" description="Disordered" evidence="1">
    <location>
        <begin position="157"/>
        <end position="210"/>
    </location>
</feature>
<evidence type="ECO:0000259" key="2">
    <source>
        <dbReference type="PROSITE" id="PS50042"/>
    </source>
</evidence>
<organism evidence="3 4">
    <name type="scientific">Pocillopora meandrina</name>
    <dbReference type="NCBI Taxonomy" id="46732"/>
    <lineage>
        <taxon>Eukaryota</taxon>
        <taxon>Metazoa</taxon>
        <taxon>Cnidaria</taxon>
        <taxon>Anthozoa</taxon>
        <taxon>Hexacorallia</taxon>
        <taxon>Scleractinia</taxon>
        <taxon>Astrocoeniina</taxon>
        <taxon>Pocilloporidae</taxon>
        <taxon>Pocillopora</taxon>
    </lineage>
</organism>
<feature type="region of interest" description="Disordered" evidence="1">
    <location>
        <begin position="314"/>
        <end position="335"/>
    </location>
</feature>
<dbReference type="InterPro" id="IPR000595">
    <property type="entry name" value="cNMP-bd_dom"/>
</dbReference>
<proteinExistence type="predicted"/>
<sequence length="898" mass="102137">MDARSETSRKLSRQISRMARAQEEKERQKMREKEEAAEEEKKKKEQEFDRSTITRKLSIFGSYRRMSFNQKGKLSEEVRSNDACSAPFKQNIKPSGLQNNKDMPIICHLPLPEKLVKYLSDLTQLKHYNLQMAIVLGGKGDNQLTKECWNETKSRNSFFRSQSESPHANGHEANNETSRENMSNLTGRTQSERESKEIPTSGGFPRISSDPYSLDDISLISDEEQGSTKLRKTVSSDAAGLEKLVHIDGVLRKISSKPKQDQKWLPNQVSKKGRLSRRASLPPTYLGNFLSVNNIRKRAISSAADDADDGVISTHIDDRLPSQNSTRKAKNAGRKKVRPIINEEHLVSEKEETEVVLPAVEVDVLSEEVVEEENDGSEPIERFRKIVQLLCFLLKMKTSMDRKYRSQNTNVFAELDAETVTSVDCDGMIFDPTTFKAVREVQLSQEAIHILSLSPGSRTEEQLQTALVALKTSVAAFGEYPLKMQRRLVSVGWYERFEAKRVIIRQGHKAENFYFILSGTALVTLLVNDAKSREQRNTTVAVLGKGSSFGELALLHHKTRSATVLCKDEVSLLAVCREDFRDIFMSYEDGREPEHIRFLRGVPYLKDLPLDDLTTKHDVCIFHYFRRGVVIVNESKTKWIYVVKTGSCRVLTHLSKKTAKLKRSAGSPEKTNAVLPVIPVDEADRRKALYTAAGDRIRPILWSPEIKRPKTEPSLSSKNNNDLTLPALVGEPEKFRKTAKNVTWMGRLSALSRDIRDSEEHRQKIERLHKRISNVEKPRNKTPSNNKRQLEPPEADLKNEQVVVQIELLKPKDQFGLSMLLFDNPAVKCHLVSNGAECVLIKKSWFLQHATEATLRKLRNQIPPYPSQATLEQKMQDQANWDSFKTQTINSLLDTLHL</sequence>
<name>A0AAU9WTG0_9CNID</name>
<dbReference type="EMBL" id="CALNXJ010000021">
    <property type="protein sequence ID" value="CAH3125375.1"/>
    <property type="molecule type" value="Genomic_DNA"/>
</dbReference>